<dbReference type="CDD" id="cd01822">
    <property type="entry name" value="Lysophospholipase_L1_like"/>
    <property type="match status" value="1"/>
</dbReference>
<sequence>MGNSIWRQLRRIALVAGLGLVSLAASVSTAVAAPSLLVLGDSLSAEYGIARGTGWVKLLEDRLRAQRLDYSVVNASVSGETTVGGKTRLPALLARERPAVVVVELGANDALRGLPLQNTEANLRSIVDSARQAGASVLLVGMRVPPNYGQDYAERFHAVYTRLAEETRVPLVPFFLEKIVDRPDWFQRDRLHPTAAAQAALLDTVWPQLAPLLQPGARPQKTSARR</sequence>
<protein>
    <submittedName>
        <fullName evidence="2">Arylesterase</fullName>
    </submittedName>
</protein>
<evidence type="ECO:0000313" key="2">
    <source>
        <dbReference type="EMBL" id="AOZ06406.1"/>
    </source>
</evidence>
<proteinExistence type="predicted"/>
<dbReference type="Pfam" id="PF13472">
    <property type="entry name" value="Lipase_GDSL_2"/>
    <property type="match status" value="1"/>
</dbReference>
<dbReference type="InterPro" id="IPR036514">
    <property type="entry name" value="SGNH_hydro_sf"/>
</dbReference>
<gene>
    <name evidence="2" type="ORF">BKK80_11655</name>
</gene>
<feature type="domain" description="SGNH hydrolase-type esterase" evidence="1">
    <location>
        <begin position="38"/>
        <end position="199"/>
    </location>
</feature>
<accession>A0A1D9I2S0</accession>
<organism evidence="2 3">
    <name type="scientific">Cupriavidus malaysiensis</name>
    <dbReference type="NCBI Taxonomy" id="367825"/>
    <lineage>
        <taxon>Bacteria</taxon>
        <taxon>Pseudomonadati</taxon>
        <taxon>Pseudomonadota</taxon>
        <taxon>Betaproteobacteria</taxon>
        <taxon>Burkholderiales</taxon>
        <taxon>Burkholderiaceae</taxon>
        <taxon>Cupriavidus</taxon>
    </lineage>
</organism>
<dbReference type="InterPro" id="IPR051532">
    <property type="entry name" value="Ester_Hydrolysis_Enzymes"/>
</dbReference>
<reference evidence="2 3" key="1">
    <citation type="submission" date="2016-10" db="EMBL/GenBank/DDBJ databases">
        <title>Complete genome sequences of three Cupriavidus strains isolated from various Malaysian environments.</title>
        <authorList>
            <person name="Abdullah A.A.-A."/>
            <person name="Shafie N.A.H."/>
            <person name="Lau N.S."/>
        </authorList>
    </citation>
    <scope>NUCLEOTIDE SEQUENCE [LARGE SCALE GENOMIC DNA]</scope>
    <source>
        <strain evidence="2 3">USMAA1020</strain>
    </source>
</reference>
<keyword evidence="3" id="KW-1185">Reference proteome</keyword>
<evidence type="ECO:0000313" key="3">
    <source>
        <dbReference type="Proteomes" id="UP000177515"/>
    </source>
</evidence>
<evidence type="ECO:0000259" key="1">
    <source>
        <dbReference type="Pfam" id="PF13472"/>
    </source>
</evidence>
<dbReference type="SUPFAM" id="SSF52266">
    <property type="entry name" value="SGNH hydrolase"/>
    <property type="match status" value="1"/>
</dbReference>
<dbReference type="RefSeq" id="WP_071012913.1">
    <property type="nucleotide sequence ID" value="NZ_CP017754.1"/>
</dbReference>
<dbReference type="PANTHER" id="PTHR30383:SF24">
    <property type="entry name" value="THIOESTERASE 1_PROTEASE 1_LYSOPHOSPHOLIPASE L1"/>
    <property type="match status" value="1"/>
</dbReference>
<name>A0A1D9I2S0_9BURK</name>
<dbReference type="Proteomes" id="UP000177515">
    <property type="component" value="Chromosome 1"/>
</dbReference>
<dbReference type="EMBL" id="CP017754">
    <property type="protein sequence ID" value="AOZ06406.1"/>
    <property type="molecule type" value="Genomic_DNA"/>
</dbReference>
<dbReference type="InterPro" id="IPR013830">
    <property type="entry name" value="SGNH_hydro"/>
</dbReference>
<dbReference type="PANTHER" id="PTHR30383">
    <property type="entry name" value="THIOESTERASE 1/PROTEASE 1/LYSOPHOSPHOLIPASE L1"/>
    <property type="match status" value="1"/>
</dbReference>
<dbReference type="Gene3D" id="3.40.50.1110">
    <property type="entry name" value="SGNH hydrolase"/>
    <property type="match status" value="1"/>
</dbReference>